<reference evidence="1 2" key="1">
    <citation type="submission" date="2012-10" db="EMBL/GenBank/DDBJ databases">
        <authorList>
            <person name="Zafar N."/>
            <person name="Inman J."/>
            <person name="Hall N."/>
            <person name="Lorenzi H."/>
            <person name="Caler E."/>
        </authorList>
    </citation>
    <scope>NUCLEOTIDE SEQUENCE [LARGE SCALE GENOMIC DNA]</scope>
    <source>
        <strain evidence="1 2">IP1</strain>
    </source>
</reference>
<dbReference type="EMBL" id="KB206391">
    <property type="protein sequence ID" value="ELP92228.1"/>
    <property type="molecule type" value="Genomic_DNA"/>
</dbReference>
<dbReference type="RefSeq" id="XP_004258999.1">
    <property type="nucleotide sequence ID" value="XM_004258951.1"/>
</dbReference>
<dbReference type="AlphaFoldDB" id="L7FMR6"/>
<proteinExistence type="predicted"/>
<dbReference type="KEGG" id="eiv:EIN_118020"/>
<sequence>METMEDIFCDEQHSLVIKKSGPNVVKLKPSRRISNGLPFIIHVNAINNTRTNILLYPKENICVFPYNSVIYTLSFIVNKVCYNNIKIGQDFVLLDQQCIVHIHNCINTIVFCADLVITNTTDLKLFYFPEKFVFLKGGRPIHPVVITDNTKELFIGVSTLSVTQIDNDMELYNDTKVYKLTSRKRVYYEEKSNDIMSYLIEITHKYVIKNSSENTEIVAIHFSGETLFLNSRESKPLVFDQNRTSQIKFGVSGGNNDFEICWSSLFDVEKVFQNAAMIEINKTDKTISTQLEDGILVLKVTHKTMMEVVNTTSLVFSFEQSGQPQKFLILPNQKLPLNLPDPFGKKALKLEYNNEECEIPLTKNGNYKIEGSPVVYLSVTTLPLVIVFAETKTKNPNTKLFSLKTLDVLFKPSVHVSDISITKEELPKFCAKHNQLTKSYSKRHSQKLFIYKCSAEKVNVEVDTIDTLTTFNKVQASCIVQDWTVLSIEIVPPPLALQITQKLKNVIYNKNDTFDVKSVIAIPPLVMTPFTLSVCLKDFFDLRGIQFSFSSFSSDKCSLPHFLVTVFQFYESQAYDQIPRVARSALVANFPVDALLKLLYSLSAH</sequence>
<keyword evidence="2" id="KW-1185">Reference proteome</keyword>
<dbReference type="Proteomes" id="UP000014680">
    <property type="component" value="Unassembled WGS sequence"/>
</dbReference>
<accession>L7FMR6</accession>
<dbReference type="GeneID" id="14891227"/>
<dbReference type="VEuPathDB" id="AmoebaDB:EIN_118020"/>
<organism evidence="1 2">
    <name type="scientific">Entamoeba invadens IP1</name>
    <dbReference type="NCBI Taxonomy" id="370355"/>
    <lineage>
        <taxon>Eukaryota</taxon>
        <taxon>Amoebozoa</taxon>
        <taxon>Evosea</taxon>
        <taxon>Archamoebae</taxon>
        <taxon>Mastigamoebida</taxon>
        <taxon>Entamoebidae</taxon>
        <taxon>Entamoeba</taxon>
    </lineage>
</organism>
<evidence type="ECO:0000313" key="1">
    <source>
        <dbReference type="EMBL" id="ELP92228.1"/>
    </source>
</evidence>
<protein>
    <submittedName>
        <fullName evidence="1">Uncharacterized protein</fullName>
    </submittedName>
</protein>
<name>L7FMR6_ENTIV</name>
<evidence type="ECO:0000313" key="2">
    <source>
        <dbReference type="Proteomes" id="UP000014680"/>
    </source>
</evidence>
<gene>
    <name evidence="1" type="ORF">EIN_118020</name>
</gene>